<dbReference type="PANTHER" id="PTHR11439">
    <property type="entry name" value="GAG-POL-RELATED RETROTRANSPOSON"/>
    <property type="match status" value="1"/>
</dbReference>
<dbReference type="SUPFAM" id="SSF56672">
    <property type="entry name" value="DNA/RNA polymerases"/>
    <property type="match status" value="1"/>
</dbReference>
<dbReference type="KEGG" id="jre:118349213"/>
<sequence>MEDELSALTHNQTWELVPRPSATNVVGSKWVFRIKYHSDGSIDRFKARLVAKGYTQLYGLDFNDTFSPVVRASTVRIVLSIAISRGWNIRQLDVKNAFLHGLLQEEVYMEQPSGYIDASHPNHVCRLKKAIYGLKQAPRAWFHRFSHFLIKIGFNGSKADSSLFVHSSDNGIIYLLLYVDDIVITGSNVSLIDTFINKLRQEFSMKDLGNLNYFLGLEVTHSKKGMFLSQVKYARDILIRTDLHDSKPIATPMIVSNHLTTDGPLFHSPTTYRSLVGALQYLTITRLNITHVVNSVSQFMHSPREQHFQAVKRILRYVKGTLHFGLNISPSSNLNISAFSDADWAGCPETSRSTSGYAIFLGNNLISWTSKKQSTVSRSSAESEYRALALTAAEVKWLLNILHDLQIQPPEQPTLLCATQVPFS</sequence>
<dbReference type="RefSeq" id="XP_035548721.1">
    <property type="nucleotide sequence ID" value="XM_035692828.1"/>
</dbReference>
<dbReference type="InterPro" id="IPR043502">
    <property type="entry name" value="DNA/RNA_pol_sf"/>
</dbReference>
<dbReference type="InParanoid" id="A0A6P9EMP4"/>
<proteinExistence type="predicted"/>
<dbReference type="AlphaFoldDB" id="A0A6P9EMP4"/>
<dbReference type="OrthoDB" id="414945at2759"/>
<evidence type="ECO:0000313" key="2">
    <source>
        <dbReference type="Proteomes" id="UP000235220"/>
    </source>
</evidence>
<feature type="domain" description="Reverse transcriptase Ty1/copia-type" evidence="1">
    <location>
        <begin position="11"/>
        <end position="254"/>
    </location>
</feature>
<gene>
    <name evidence="3" type="primary">LOC118349213</name>
</gene>
<accession>A0A6P9EMP4</accession>
<dbReference type="CDD" id="cd09272">
    <property type="entry name" value="RNase_HI_RT_Ty1"/>
    <property type="match status" value="1"/>
</dbReference>
<dbReference type="Pfam" id="PF07727">
    <property type="entry name" value="RVT_2"/>
    <property type="match status" value="1"/>
</dbReference>
<organism evidence="2 3">
    <name type="scientific">Juglans regia</name>
    <name type="common">English walnut</name>
    <dbReference type="NCBI Taxonomy" id="51240"/>
    <lineage>
        <taxon>Eukaryota</taxon>
        <taxon>Viridiplantae</taxon>
        <taxon>Streptophyta</taxon>
        <taxon>Embryophyta</taxon>
        <taxon>Tracheophyta</taxon>
        <taxon>Spermatophyta</taxon>
        <taxon>Magnoliopsida</taxon>
        <taxon>eudicotyledons</taxon>
        <taxon>Gunneridae</taxon>
        <taxon>Pentapetalae</taxon>
        <taxon>rosids</taxon>
        <taxon>fabids</taxon>
        <taxon>Fagales</taxon>
        <taxon>Juglandaceae</taxon>
        <taxon>Juglans</taxon>
    </lineage>
</organism>
<evidence type="ECO:0000259" key="1">
    <source>
        <dbReference type="Pfam" id="PF07727"/>
    </source>
</evidence>
<dbReference type="Proteomes" id="UP000235220">
    <property type="component" value="Chromosome 8"/>
</dbReference>
<dbReference type="PANTHER" id="PTHR11439:SF455">
    <property type="entry name" value="RLK (RECEPTOR-LIKE PROTEIN KINASE) 8, PUTATIVE-RELATED"/>
    <property type="match status" value="1"/>
</dbReference>
<protein>
    <submittedName>
        <fullName evidence="3">Uncharacterized mitochondrial protein AtMg00810-like</fullName>
    </submittedName>
</protein>
<keyword evidence="2" id="KW-1185">Reference proteome</keyword>
<reference evidence="3" key="1">
    <citation type="submission" date="2025-08" db="UniProtKB">
        <authorList>
            <consortium name="RefSeq"/>
        </authorList>
    </citation>
    <scope>IDENTIFICATION</scope>
    <source>
        <tissue evidence="3">Leaves</tissue>
    </source>
</reference>
<dbReference type="GeneID" id="118349213"/>
<dbReference type="InterPro" id="IPR013103">
    <property type="entry name" value="RVT_2"/>
</dbReference>
<name>A0A6P9EMP4_JUGRE</name>
<evidence type="ECO:0000313" key="3">
    <source>
        <dbReference type="RefSeq" id="XP_035548721.1"/>
    </source>
</evidence>